<organism evidence="1 2">
    <name type="scientific">Trichonephila inaurata madagascariensis</name>
    <dbReference type="NCBI Taxonomy" id="2747483"/>
    <lineage>
        <taxon>Eukaryota</taxon>
        <taxon>Metazoa</taxon>
        <taxon>Ecdysozoa</taxon>
        <taxon>Arthropoda</taxon>
        <taxon>Chelicerata</taxon>
        <taxon>Arachnida</taxon>
        <taxon>Araneae</taxon>
        <taxon>Araneomorphae</taxon>
        <taxon>Entelegynae</taxon>
        <taxon>Araneoidea</taxon>
        <taxon>Nephilidae</taxon>
        <taxon>Trichonephila</taxon>
        <taxon>Trichonephila inaurata</taxon>
    </lineage>
</organism>
<sequence length="106" mass="11392">DQKTGTESVTHDLPVSDLLSKKALKLANLAEIESIHLSAAIQLEPVNSSTSSSDSTVRISVGRFASEKKAVVSGTIAFGVVCKRNLLDIIKAKLVKIHCTLYEDIQ</sequence>
<keyword evidence="2" id="KW-1185">Reference proteome</keyword>
<gene>
    <name evidence="1" type="ORF">TNIN_177991</name>
</gene>
<protein>
    <submittedName>
        <fullName evidence="1">Uncharacterized protein</fullName>
    </submittedName>
</protein>
<feature type="non-terminal residue" evidence="1">
    <location>
        <position position="1"/>
    </location>
</feature>
<proteinExistence type="predicted"/>
<accession>A0A8X6Y6F9</accession>
<dbReference type="EMBL" id="BMAV01015496">
    <property type="protein sequence ID" value="GFY65023.1"/>
    <property type="molecule type" value="Genomic_DNA"/>
</dbReference>
<evidence type="ECO:0000313" key="2">
    <source>
        <dbReference type="Proteomes" id="UP000886998"/>
    </source>
</evidence>
<name>A0A8X6Y6F9_9ARAC</name>
<dbReference type="AlphaFoldDB" id="A0A8X6Y6F9"/>
<reference evidence="1" key="1">
    <citation type="submission" date="2020-08" db="EMBL/GenBank/DDBJ databases">
        <title>Multicomponent nature underlies the extraordinary mechanical properties of spider dragline silk.</title>
        <authorList>
            <person name="Kono N."/>
            <person name="Nakamura H."/>
            <person name="Mori M."/>
            <person name="Yoshida Y."/>
            <person name="Ohtoshi R."/>
            <person name="Malay A.D."/>
            <person name="Moran D.A.P."/>
            <person name="Tomita M."/>
            <person name="Numata K."/>
            <person name="Arakawa K."/>
        </authorList>
    </citation>
    <scope>NUCLEOTIDE SEQUENCE</scope>
</reference>
<dbReference type="Proteomes" id="UP000886998">
    <property type="component" value="Unassembled WGS sequence"/>
</dbReference>
<comment type="caution">
    <text evidence="1">The sequence shown here is derived from an EMBL/GenBank/DDBJ whole genome shotgun (WGS) entry which is preliminary data.</text>
</comment>
<evidence type="ECO:0000313" key="1">
    <source>
        <dbReference type="EMBL" id="GFY65023.1"/>
    </source>
</evidence>